<evidence type="ECO:0008006" key="4">
    <source>
        <dbReference type="Google" id="ProtNLM"/>
    </source>
</evidence>
<gene>
    <name evidence="2" type="ORF">BG60_28595</name>
</gene>
<comment type="caution">
    <text evidence="2">The sequence shown here is derived from an EMBL/GenBank/DDBJ whole genome shotgun (WGS) entry which is preliminary data.</text>
</comment>
<evidence type="ECO:0000313" key="3">
    <source>
        <dbReference type="Proteomes" id="UP000027451"/>
    </source>
</evidence>
<reference evidence="2 3" key="1">
    <citation type="submission" date="2014-03" db="EMBL/GenBank/DDBJ databases">
        <title>Draft Genome Sequences of Four Burkholderia Strains.</title>
        <authorList>
            <person name="Liu X.Y."/>
            <person name="Li C.X."/>
            <person name="Xu J.H."/>
        </authorList>
    </citation>
    <scope>NUCLEOTIDE SEQUENCE [LARGE SCALE GENOMIC DNA]</scope>
    <source>
        <strain evidence="2 3">OP-1</strain>
    </source>
</reference>
<name>A0A656QEX5_9BURK</name>
<protein>
    <recommendedName>
        <fullName evidence="4">DUF2628 domain-containing protein</fullName>
    </recommendedName>
</protein>
<proteinExistence type="predicted"/>
<dbReference type="Pfam" id="PF10947">
    <property type="entry name" value="DUF2628"/>
    <property type="match status" value="1"/>
</dbReference>
<dbReference type="AlphaFoldDB" id="A0A656QEX5"/>
<evidence type="ECO:0000256" key="1">
    <source>
        <dbReference type="SAM" id="Phobius"/>
    </source>
</evidence>
<evidence type="ECO:0000313" key="2">
    <source>
        <dbReference type="EMBL" id="KDR25386.1"/>
    </source>
</evidence>
<keyword evidence="1" id="KW-1133">Transmembrane helix</keyword>
<feature type="transmembrane region" description="Helical" evidence="1">
    <location>
        <begin position="86"/>
        <end position="107"/>
    </location>
</feature>
<feature type="transmembrane region" description="Helical" evidence="1">
    <location>
        <begin position="62"/>
        <end position="80"/>
    </location>
</feature>
<keyword evidence="1" id="KW-0472">Membrane</keyword>
<keyword evidence="3" id="KW-1185">Reference proteome</keyword>
<accession>A0A656QEX5</accession>
<keyword evidence="1" id="KW-0812">Transmembrane</keyword>
<dbReference type="Proteomes" id="UP000027451">
    <property type="component" value="Unassembled WGS sequence"/>
</dbReference>
<feature type="transmembrane region" description="Helical" evidence="1">
    <location>
        <begin position="141"/>
        <end position="159"/>
    </location>
</feature>
<dbReference type="EMBL" id="JFHD01000048">
    <property type="protein sequence ID" value="KDR25386.1"/>
    <property type="molecule type" value="Genomic_DNA"/>
</dbReference>
<organism evidence="2 3">
    <name type="scientific">Caballeronia zhejiangensis</name>
    <dbReference type="NCBI Taxonomy" id="871203"/>
    <lineage>
        <taxon>Bacteria</taxon>
        <taxon>Pseudomonadati</taxon>
        <taxon>Pseudomonadota</taxon>
        <taxon>Betaproteobacteria</taxon>
        <taxon>Burkholderiales</taxon>
        <taxon>Burkholderiaceae</taxon>
        <taxon>Caballeronia</taxon>
    </lineage>
</organism>
<sequence>MPQINTDIQSPTLELDVALFVGKNAKYYAYKWSFLNKRGQPRCTWNGAAFVIGPIWLVYRKMYWQAGALFAAAVLLRFAVGSLGDGAGGFVSYAISFALGLSGNLLYREHVLRSIGKLRSEGSSGSALEYELCRKGGTNAAAAWMLALLMIVVLGIALFG</sequence>
<dbReference type="InterPro" id="IPR024399">
    <property type="entry name" value="DUF2628"/>
</dbReference>